<dbReference type="RefSeq" id="WP_075105463.1">
    <property type="nucleotide sequence ID" value="NZ_MSJM01000008.1"/>
</dbReference>
<dbReference type="NCBIfam" id="NF033788">
    <property type="entry name" value="HTH_metalloreg"/>
    <property type="match status" value="1"/>
</dbReference>
<evidence type="ECO:0000313" key="6">
    <source>
        <dbReference type="Proteomes" id="UP000186890"/>
    </source>
</evidence>
<dbReference type="Proteomes" id="UP000186890">
    <property type="component" value="Unassembled WGS sequence"/>
</dbReference>
<keyword evidence="2" id="KW-0238">DNA-binding</keyword>
<evidence type="ECO:0000256" key="2">
    <source>
        <dbReference type="ARBA" id="ARBA00023125"/>
    </source>
</evidence>
<proteinExistence type="predicted"/>
<protein>
    <recommendedName>
        <fullName evidence="4">HTH arsR-type domain-containing protein</fullName>
    </recommendedName>
</protein>
<dbReference type="InterPro" id="IPR051081">
    <property type="entry name" value="HTH_MetalResp_TranReg"/>
</dbReference>
<evidence type="ECO:0000313" key="5">
    <source>
        <dbReference type="EMBL" id="OLF47224.1"/>
    </source>
</evidence>
<dbReference type="CDD" id="cd00090">
    <property type="entry name" value="HTH_ARSR"/>
    <property type="match status" value="1"/>
</dbReference>
<dbReference type="PROSITE" id="PS50987">
    <property type="entry name" value="HTH_ARSR_2"/>
    <property type="match status" value="1"/>
</dbReference>
<accession>A0A1Q8E632</accession>
<dbReference type="PANTHER" id="PTHR33154:SF33">
    <property type="entry name" value="TRANSCRIPTIONAL REPRESSOR SDPR"/>
    <property type="match status" value="1"/>
</dbReference>
<feature type="domain" description="HTH arsR-type" evidence="4">
    <location>
        <begin position="251"/>
        <end position="346"/>
    </location>
</feature>
<dbReference type="InterPro" id="IPR011991">
    <property type="entry name" value="ArsR-like_HTH"/>
</dbReference>
<gene>
    <name evidence="5" type="ORF">BU202_09100</name>
</gene>
<keyword evidence="1" id="KW-0805">Transcription regulation</keyword>
<dbReference type="Pfam" id="PF01022">
    <property type="entry name" value="HTH_5"/>
    <property type="match status" value="1"/>
</dbReference>
<comment type="caution">
    <text evidence="5">The sequence shown here is derived from an EMBL/GenBank/DDBJ whole genome shotgun (WGS) entry which is preliminary data.</text>
</comment>
<sequence length="346" mass="40277">MEYEVINKETRYLFSQALEAMLGVSHLLYDEDSFVRLEIYDSQQVEEWKKQYRFLFETFGAIKNLTLLGICEFLLDVISDSFTLDDIENAILALPEEERLYRMADWVHANIKPVDIATALTDDDALYRLYDNVSDQCTSFLGFSSFMRQNPRYIKEYLDLAREMNSSSLRAFLSQSENRFFAFKEQITEQLATSSPLDVSQELMGKTFRHRGPYEQYYFVPSLLLPTQYMRLFHGNRTAHNQQILICNLLKDELSQEQKVAALKILADETRYQILRLLAQSQPVKGQDIIRQLKLAPSTISHHMSILKESHLITEEPVKNAKYYGVSKNKIGELIDILKADFDIED</sequence>
<reference evidence="6" key="1">
    <citation type="submission" date="2016-12" db="EMBL/GenBank/DDBJ databases">
        <authorList>
            <person name="Gulvik C.A."/>
        </authorList>
    </citation>
    <scope>NUCLEOTIDE SEQUENCE [LARGE SCALE GENOMIC DNA]</scope>
    <source>
        <strain evidence="6">NED12-00049-6B</strain>
    </source>
</reference>
<dbReference type="InterPro" id="IPR001845">
    <property type="entry name" value="HTH_ArsR_DNA-bd_dom"/>
</dbReference>
<dbReference type="SUPFAM" id="SSF46785">
    <property type="entry name" value="Winged helix' DNA-binding domain"/>
    <property type="match status" value="1"/>
</dbReference>
<name>A0A1Q8E632_9STRE</name>
<dbReference type="GO" id="GO:0003700">
    <property type="term" value="F:DNA-binding transcription factor activity"/>
    <property type="evidence" value="ECO:0007669"/>
    <property type="project" value="InterPro"/>
</dbReference>
<dbReference type="GO" id="GO:0003677">
    <property type="term" value="F:DNA binding"/>
    <property type="evidence" value="ECO:0007669"/>
    <property type="project" value="UniProtKB-KW"/>
</dbReference>
<keyword evidence="6" id="KW-1185">Reference proteome</keyword>
<evidence type="ECO:0000256" key="3">
    <source>
        <dbReference type="ARBA" id="ARBA00023163"/>
    </source>
</evidence>
<evidence type="ECO:0000259" key="4">
    <source>
        <dbReference type="PROSITE" id="PS50987"/>
    </source>
</evidence>
<dbReference type="PANTHER" id="PTHR33154">
    <property type="entry name" value="TRANSCRIPTIONAL REGULATOR, ARSR FAMILY"/>
    <property type="match status" value="1"/>
</dbReference>
<evidence type="ECO:0000256" key="1">
    <source>
        <dbReference type="ARBA" id="ARBA00023015"/>
    </source>
</evidence>
<dbReference type="InterPro" id="IPR036390">
    <property type="entry name" value="WH_DNA-bd_sf"/>
</dbReference>
<dbReference type="SMART" id="SM00418">
    <property type="entry name" value="HTH_ARSR"/>
    <property type="match status" value="1"/>
</dbReference>
<dbReference type="PRINTS" id="PR00778">
    <property type="entry name" value="HTHARSR"/>
</dbReference>
<dbReference type="EMBL" id="MSJM01000008">
    <property type="protein sequence ID" value="OLF47224.1"/>
    <property type="molecule type" value="Genomic_DNA"/>
</dbReference>
<dbReference type="Gene3D" id="1.10.10.10">
    <property type="entry name" value="Winged helix-like DNA-binding domain superfamily/Winged helix DNA-binding domain"/>
    <property type="match status" value="1"/>
</dbReference>
<dbReference type="InterPro" id="IPR036388">
    <property type="entry name" value="WH-like_DNA-bd_sf"/>
</dbReference>
<dbReference type="AlphaFoldDB" id="A0A1Q8E632"/>
<keyword evidence="3" id="KW-0804">Transcription</keyword>
<organism evidence="5 6">
    <name type="scientific">Streptococcus cuniculi</name>
    <dbReference type="NCBI Taxonomy" id="1432788"/>
    <lineage>
        <taxon>Bacteria</taxon>
        <taxon>Bacillati</taxon>
        <taxon>Bacillota</taxon>
        <taxon>Bacilli</taxon>
        <taxon>Lactobacillales</taxon>
        <taxon>Streptococcaceae</taxon>
        <taxon>Streptococcus</taxon>
    </lineage>
</organism>